<dbReference type="InterPro" id="IPR005467">
    <property type="entry name" value="His_kinase_dom"/>
</dbReference>
<dbReference type="SMART" id="SM00388">
    <property type="entry name" value="HisKA"/>
    <property type="match status" value="1"/>
</dbReference>
<keyword evidence="3" id="KW-0597">Phosphoprotein</keyword>
<keyword evidence="7" id="KW-0067">ATP-binding</keyword>
<dbReference type="Gene3D" id="1.10.287.130">
    <property type="match status" value="1"/>
</dbReference>
<dbReference type="InterPro" id="IPR003661">
    <property type="entry name" value="HisK_dim/P_dom"/>
</dbReference>
<evidence type="ECO:0000256" key="3">
    <source>
        <dbReference type="ARBA" id="ARBA00022553"/>
    </source>
</evidence>
<feature type="domain" description="Histidine kinase" evidence="9">
    <location>
        <begin position="240"/>
        <end position="450"/>
    </location>
</feature>
<evidence type="ECO:0000256" key="6">
    <source>
        <dbReference type="ARBA" id="ARBA00022777"/>
    </source>
</evidence>
<dbReference type="SMART" id="SM00387">
    <property type="entry name" value="HATPase_c"/>
    <property type="match status" value="1"/>
</dbReference>
<reference evidence="11" key="1">
    <citation type="journal article" date="2018" name="Sci. Rep.">
        <title>Lignite coal burning seam in the remote Altai Mountains harbors a hydrogen-driven thermophilic microbial community.</title>
        <authorList>
            <person name="Kadnikov V.V."/>
            <person name="Mardanov A.V."/>
            <person name="Ivasenko D.A."/>
            <person name="Antsiferov D.V."/>
            <person name="Beletsky A.V."/>
            <person name="Karnachuk O.V."/>
            <person name="Ravin N.V."/>
        </authorList>
    </citation>
    <scope>NUCLEOTIDE SEQUENCE [LARGE SCALE GENOMIC DNA]</scope>
</reference>
<dbReference type="PROSITE" id="PS50109">
    <property type="entry name" value="HIS_KIN"/>
    <property type="match status" value="1"/>
</dbReference>
<keyword evidence="5" id="KW-0547">Nucleotide-binding</keyword>
<gene>
    <name evidence="10" type="ORF">BSOLF_2760</name>
</gene>
<comment type="catalytic activity">
    <reaction evidence="1">
        <text>ATP + protein L-histidine = ADP + protein N-phospho-L-histidine.</text>
        <dbReference type="EC" id="2.7.13.3"/>
    </reaction>
</comment>
<dbReference type="GO" id="GO:0000155">
    <property type="term" value="F:phosphorelay sensor kinase activity"/>
    <property type="evidence" value="ECO:0007669"/>
    <property type="project" value="InterPro"/>
</dbReference>
<keyword evidence="6 10" id="KW-0418">Kinase</keyword>
<evidence type="ECO:0000256" key="5">
    <source>
        <dbReference type="ARBA" id="ARBA00022741"/>
    </source>
</evidence>
<accession>A0A2R6Y1Z7</accession>
<dbReference type="GO" id="GO:0005524">
    <property type="term" value="F:ATP binding"/>
    <property type="evidence" value="ECO:0007669"/>
    <property type="project" value="UniProtKB-KW"/>
</dbReference>
<comment type="caution">
    <text evidence="10">The sequence shown here is derived from an EMBL/GenBank/DDBJ whole genome shotgun (WGS) entry which is preliminary data.</text>
</comment>
<dbReference type="Pfam" id="PF00512">
    <property type="entry name" value="HisKA"/>
    <property type="match status" value="1"/>
</dbReference>
<dbReference type="InterPro" id="IPR036890">
    <property type="entry name" value="HATPase_C_sf"/>
</dbReference>
<dbReference type="InterPro" id="IPR004358">
    <property type="entry name" value="Sig_transdc_His_kin-like_C"/>
</dbReference>
<evidence type="ECO:0000256" key="2">
    <source>
        <dbReference type="ARBA" id="ARBA00012438"/>
    </source>
</evidence>
<dbReference type="SUPFAM" id="SSF47384">
    <property type="entry name" value="Homodimeric domain of signal transducing histidine kinase"/>
    <property type="match status" value="1"/>
</dbReference>
<dbReference type="EC" id="2.7.13.3" evidence="2"/>
<protein>
    <recommendedName>
        <fullName evidence="2">histidine kinase</fullName>
        <ecNumber evidence="2">2.7.13.3</ecNumber>
    </recommendedName>
</protein>
<dbReference type="CDD" id="cd00082">
    <property type="entry name" value="HisKA"/>
    <property type="match status" value="1"/>
</dbReference>
<sequence>MKHAENRWQSLLKGWSTSALLLDQYGNVLAQTDDQLRAVFFQAFNQLKTSHIIRDQDDQVYAEEQKNNLMHQDALIMIEQFLSADDVMNHKHMRLFGLLSREAFLRFGDGLLIVDETGKVLAANHMFIEYFELSARMEAGVWLDSELEPPYIKDLFMALPVDDWPLPPRLLEGVETRDEPYAYPSSSRTRTLSRSVYHLRHNKQQTFILAQFKELSHFMNIDEKILRTDRLATIGQMAAGTAHEIRNPLTSIRGFLQILQDSLKEKQMETEYGYVQLMLKEIARINSLVEQFLLLGKPRDVHFRKINLEKVLDDIIPVLQSEAILHNIHISAEYRDPLPEIIADPDLIKQVVINIVKNAIEAIWQNGKITISVSVQKEEKIVIIKIHDTGPGIPPYIIDRIFDPFFTTKEKGSGLGLSVCQRIVQDMGGNIRVLSKGFGTTFQVILPFASGETCAD</sequence>
<dbReference type="PANTHER" id="PTHR43065">
    <property type="entry name" value="SENSOR HISTIDINE KINASE"/>
    <property type="match status" value="1"/>
</dbReference>
<evidence type="ECO:0000256" key="4">
    <source>
        <dbReference type="ARBA" id="ARBA00022679"/>
    </source>
</evidence>
<evidence type="ECO:0000256" key="1">
    <source>
        <dbReference type="ARBA" id="ARBA00000085"/>
    </source>
</evidence>
<dbReference type="SUPFAM" id="SSF55874">
    <property type="entry name" value="ATPase domain of HSP90 chaperone/DNA topoisomerase II/histidine kinase"/>
    <property type="match status" value="1"/>
</dbReference>
<dbReference type="Pfam" id="PF02518">
    <property type="entry name" value="HATPase_c"/>
    <property type="match status" value="1"/>
</dbReference>
<organism evidence="10 11">
    <name type="scientific">Candidatus Carbonibacillus altaicus</name>
    <dbReference type="NCBI Taxonomy" id="2163959"/>
    <lineage>
        <taxon>Bacteria</taxon>
        <taxon>Bacillati</taxon>
        <taxon>Bacillota</taxon>
        <taxon>Bacilli</taxon>
        <taxon>Bacillales</taxon>
        <taxon>Candidatus Carbonibacillus</taxon>
    </lineage>
</organism>
<evidence type="ECO:0000259" key="9">
    <source>
        <dbReference type="PROSITE" id="PS50109"/>
    </source>
</evidence>
<evidence type="ECO:0000313" key="10">
    <source>
        <dbReference type="EMBL" id="PTQ56709.1"/>
    </source>
</evidence>
<proteinExistence type="predicted"/>
<evidence type="ECO:0000313" key="11">
    <source>
        <dbReference type="Proteomes" id="UP000244338"/>
    </source>
</evidence>
<dbReference type="InterPro" id="IPR003594">
    <property type="entry name" value="HATPase_dom"/>
</dbReference>
<dbReference type="InterPro" id="IPR036097">
    <property type="entry name" value="HisK_dim/P_sf"/>
</dbReference>
<evidence type="ECO:0000256" key="7">
    <source>
        <dbReference type="ARBA" id="ARBA00022840"/>
    </source>
</evidence>
<dbReference type="AlphaFoldDB" id="A0A2R6Y1Z7"/>
<evidence type="ECO:0000256" key="8">
    <source>
        <dbReference type="ARBA" id="ARBA00023012"/>
    </source>
</evidence>
<dbReference type="Gene3D" id="3.30.565.10">
    <property type="entry name" value="Histidine kinase-like ATPase, C-terminal domain"/>
    <property type="match status" value="1"/>
</dbReference>
<dbReference type="PRINTS" id="PR00344">
    <property type="entry name" value="BCTRLSENSOR"/>
</dbReference>
<dbReference type="EMBL" id="PEBX01000021">
    <property type="protein sequence ID" value="PTQ56709.1"/>
    <property type="molecule type" value="Genomic_DNA"/>
</dbReference>
<keyword evidence="4" id="KW-0808">Transferase</keyword>
<name>A0A2R6Y1Z7_9BACL</name>
<keyword evidence="8" id="KW-0902">Two-component regulatory system</keyword>
<dbReference type="PANTHER" id="PTHR43065:SF10">
    <property type="entry name" value="PEROXIDE STRESS-ACTIVATED HISTIDINE KINASE MAK3"/>
    <property type="match status" value="1"/>
</dbReference>
<dbReference type="Proteomes" id="UP000244338">
    <property type="component" value="Unassembled WGS sequence"/>
</dbReference>